<feature type="compositionally biased region" description="Pro residues" evidence="1">
    <location>
        <begin position="35"/>
        <end position="45"/>
    </location>
</feature>
<name>A0A2U1B5B6_9BACT</name>
<dbReference type="AlphaFoldDB" id="A0A2U1B5B6"/>
<feature type="chain" id="PRO_5015775755" description="Adhesin" evidence="2">
    <location>
        <begin position="27"/>
        <end position="373"/>
    </location>
</feature>
<accession>A0A2U1B5B6</accession>
<keyword evidence="4" id="KW-1185">Reference proteome</keyword>
<reference evidence="3 4" key="1">
    <citation type="submission" date="2018-04" db="EMBL/GenBank/DDBJ databases">
        <title>Genomic Encyclopedia of Type Strains, Phase IV (KMG-IV): sequencing the most valuable type-strain genomes for metagenomic binning, comparative biology and taxonomic classification.</title>
        <authorList>
            <person name="Goeker M."/>
        </authorList>
    </citation>
    <scope>NUCLEOTIDE SEQUENCE [LARGE SCALE GENOMIC DNA]</scope>
    <source>
        <strain evidence="3 4">DSM 100231</strain>
    </source>
</reference>
<feature type="region of interest" description="Disordered" evidence="1">
    <location>
        <begin position="35"/>
        <end position="60"/>
    </location>
</feature>
<dbReference type="RefSeq" id="WP_243409369.1">
    <property type="nucleotide sequence ID" value="NZ_QEKI01000001.1"/>
</dbReference>
<evidence type="ECO:0000256" key="2">
    <source>
        <dbReference type="SAM" id="SignalP"/>
    </source>
</evidence>
<proteinExistence type="predicted"/>
<protein>
    <recommendedName>
        <fullName evidence="5">Adhesin</fullName>
    </recommendedName>
</protein>
<comment type="caution">
    <text evidence="3">The sequence shown here is derived from an EMBL/GenBank/DDBJ whole genome shotgun (WGS) entry which is preliminary data.</text>
</comment>
<organism evidence="3 4">
    <name type="scientific">Pontibacter virosus</name>
    <dbReference type="NCBI Taxonomy" id="1765052"/>
    <lineage>
        <taxon>Bacteria</taxon>
        <taxon>Pseudomonadati</taxon>
        <taxon>Bacteroidota</taxon>
        <taxon>Cytophagia</taxon>
        <taxon>Cytophagales</taxon>
        <taxon>Hymenobacteraceae</taxon>
        <taxon>Pontibacter</taxon>
    </lineage>
</organism>
<evidence type="ECO:0000256" key="1">
    <source>
        <dbReference type="SAM" id="MobiDB-lite"/>
    </source>
</evidence>
<dbReference type="Proteomes" id="UP000245466">
    <property type="component" value="Unassembled WGS sequence"/>
</dbReference>
<keyword evidence="2" id="KW-0732">Signal</keyword>
<feature type="signal peptide" evidence="2">
    <location>
        <begin position="1"/>
        <end position="26"/>
    </location>
</feature>
<evidence type="ECO:0008006" key="5">
    <source>
        <dbReference type="Google" id="ProtNLM"/>
    </source>
</evidence>
<dbReference type="EMBL" id="QEKI01000001">
    <property type="protein sequence ID" value="PVY43874.1"/>
    <property type="molecule type" value="Genomic_DNA"/>
</dbReference>
<evidence type="ECO:0000313" key="3">
    <source>
        <dbReference type="EMBL" id="PVY43874.1"/>
    </source>
</evidence>
<gene>
    <name evidence="3" type="ORF">C8E01_101231</name>
</gene>
<sequence length="373" mass="41175">MKLLLFKTLRYHIATLLVILPALALAQPYAPEPCPSQTLPAPPTPVVQQTQPPAPPIPPAPPVLPHQTDCKEAEVYTYSSEKRKTFDKTYKVSKSDVLNIDNKFGNVHVNTWNRNEIQVKVDIISRANSEQVAQEMLNKINVADSRSGSTISVKTEMGSMNSKSGHQSFEINYTINMPEDNHLIVKNSFGNVYLPDMKGKVDLNVRHGAFKVGNLANASNNIKASFCDRTSNTIGFLNKGNIELAYSNLNLGGTNGVNGTSKYTDIKIGNLSEALQMDVKYGTFSVDNVKKNFKSINVTGGYAPILLNFESDSAFDFDVNVQFADFKVDRNLVKFTTLEKGHTSAEYKGRYGNASSKGTLSITSKYNDVRFTK</sequence>
<evidence type="ECO:0000313" key="4">
    <source>
        <dbReference type="Proteomes" id="UP000245466"/>
    </source>
</evidence>